<sequence>MPLAELIYNLRSSFTLLYSDKYVRGFSTEELAASMVFLSNSEGFMAIFDKHLKELDWASDDAGRDNLVGNAKKRSQEGSNMMESFANNRNKRVRSLKQSSGDAEPMGPISFHASLAGVAEEKEVTGAISPIVAGPAASTK</sequence>
<comment type="caution">
    <text evidence="2">The sequence shown here is derived from an EMBL/GenBank/DDBJ whole genome shotgun (WGS) entry which is preliminary data.</text>
</comment>
<evidence type="ECO:0000313" key="3">
    <source>
        <dbReference type="Proteomes" id="UP000298061"/>
    </source>
</evidence>
<reference evidence="2 3" key="1">
    <citation type="submission" date="2019-02" db="EMBL/GenBank/DDBJ databases">
        <title>Genome sequencing of the rare red list fungi Hericium alpestre (H. flagellum).</title>
        <authorList>
            <person name="Buettner E."/>
            <person name="Kellner H."/>
        </authorList>
    </citation>
    <scope>NUCLEOTIDE SEQUENCE [LARGE SCALE GENOMIC DNA]</scope>
    <source>
        <strain evidence="2 3">DSM 108284</strain>
    </source>
</reference>
<keyword evidence="3" id="KW-1185">Reference proteome</keyword>
<dbReference type="Proteomes" id="UP000298061">
    <property type="component" value="Unassembled WGS sequence"/>
</dbReference>
<proteinExistence type="predicted"/>
<feature type="region of interest" description="Disordered" evidence="1">
    <location>
        <begin position="68"/>
        <end position="108"/>
    </location>
</feature>
<accession>A0A4Y9ZYZ4</accession>
<dbReference type="EMBL" id="SFCI01000398">
    <property type="protein sequence ID" value="TFY80052.1"/>
    <property type="molecule type" value="Genomic_DNA"/>
</dbReference>
<protein>
    <submittedName>
        <fullName evidence="2">Uncharacterized protein</fullName>
    </submittedName>
</protein>
<evidence type="ECO:0000256" key="1">
    <source>
        <dbReference type="SAM" id="MobiDB-lite"/>
    </source>
</evidence>
<organism evidence="2 3">
    <name type="scientific">Hericium alpestre</name>
    <dbReference type="NCBI Taxonomy" id="135208"/>
    <lineage>
        <taxon>Eukaryota</taxon>
        <taxon>Fungi</taxon>
        <taxon>Dikarya</taxon>
        <taxon>Basidiomycota</taxon>
        <taxon>Agaricomycotina</taxon>
        <taxon>Agaricomycetes</taxon>
        <taxon>Russulales</taxon>
        <taxon>Hericiaceae</taxon>
        <taxon>Hericium</taxon>
    </lineage>
</organism>
<evidence type="ECO:0000313" key="2">
    <source>
        <dbReference type="EMBL" id="TFY80052.1"/>
    </source>
</evidence>
<dbReference type="AlphaFoldDB" id="A0A4Y9ZYZ4"/>
<gene>
    <name evidence="2" type="ORF">EWM64_g3956</name>
</gene>
<feature type="compositionally biased region" description="Polar residues" evidence="1">
    <location>
        <begin position="77"/>
        <end position="88"/>
    </location>
</feature>
<name>A0A4Y9ZYZ4_9AGAM</name>